<evidence type="ECO:0000313" key="2">
    <source>
        <dbReference type="Proteomes" id="UP000677305"/>
    </source>
</evidence>
<keyword evidence="2" id="KW-1185">Reference proteome</keyword>
<dbReference type="RefSeq" id="WP_113672557.1">
    <property type="nucleotide sequence ID" value="NZ_CAJXUH010000002.1"/>
</dbReference>
<sequence>MDIAALSTSLSQGKIMSQVNISLSKMGMDMVKQQGQALDQLIQSASLETSVNPHIGANIDIRL</sequence>
<reference evidence="1 2" key="1">
    <citation type="submission" date="2020-07" db="EMBL/GenBank/DDBJ databases">
        <title>Vallitalea guaymasensis genome.</title>
        <authorList>
            <person name="Postec A."/>
        </authorList>
    </citation>
    <scope>NUCLEOTIDE SEQUENCE [LARGE SCALE GENOMIC DNA]</scope>
    <source>
        <strain evidence="1 2">Ra1766G1</strain>
    </source>
</reference>
<dbReference type="Proteomes" id="UP000677305">
    <property type="component" value="Chromosome"/>
</dbReference>
<protein>
    <submittedName>
        <fullName evidence="1">YjfB family protein</fullName>
    </submittedName>
</protein>
<dbReference type="KEGG" id="vgu:HYG85_08535"/>
<dbReference type="AlphaFoldDB" id="A0A8J8MA75"/>
<dbReference type="Pfam" id="PF14070">
    <property type="entry name" value="YjfB_motility"/>
    <property type="match status" value="1"/>
</dbReference>
<organism evidence="1 2">
    <name type="scientific">Vallitalea guaymasensis</name>
    <dbReference type="NCBI Taxonomy" id="1185412"/>
    <lineage>
        <taxon>Bacteria</taxon>
        <taxon>Bacillati</taxon>
        <taxon>Bacillota</taxon>
        <taxon>Clostridia</taxon>
        <taxon>Lachnospirales</taxon>
        <taxon>Vallitaleaceae</taxon>
        <taxon>Vallitalea</taxon>
    </lineage>
</organism>
<evidence type="ECO:0000313" key="1">
    <source>
        <dbReference type="EMBL" id="QUH28965.1"/>
    </source>
</evidence>
<accession>A0A8J8MA75</accession>
<gene>
    <name evidence="1" type="ORF">HYG85_08535</name>
</gene>
<dbReference type="OrthoDB" id="1924973at2"/>
<proteinExistence type="predicted"/>
<dbReference type="EMBL" id="CP058561">
    <property type="protein sequence ID" value="QUH28965.1"/>
    <property type="molecule type" value="Genomic_DNA"/>
</dbReference>
<name>A0A8J8MA75_9FIRM</name>
<dbReference type="InterPro" id="IPR025906">
    <property type="entry name" value="YjfB_motility"/>
</dbReference>